<dbReference type="SUPFAM" id="SSF81383">
    <property type="entry name" value="F-box domain"/>
    <property type="match status" value="1"/>
</dbReference>
<protein>
    <submittedName>
        <fullName evidence="1">9737_t:CDS:1</fullName>
    </submittedName>
</protein>
<proteinExistence type="predicted"/>
<dbReference type="OrthoDB" id="2360568at2759"/>
<dbReference type="Proteomes" id="UP000789396">
    <property type="component" value="Unassembled WGS sequence"/>
</dbReference>
<accession>A0A9N9B2V0</accession>
<keyword evidence="2" id="KW-1185">Reference proteome</keyword>
<dbReference type="InterPro" id="IPR036047">
    <property type="entry name" value="F-box-like_dom_sf"/>
</dbReference>
<organism evidence="1 2">
    <name type="scientific">Racocetra fulgida</name>
    <dbReference type="NCBI Taxonomy" id="60492"/>
    <lineage>
        <taxon>Eukaryota</taxon>
        <taxon>Fungi</taxon>
        <taxon>Fungi incertae sedis</taxon>
        <taxon>Mucoromycota</taxon>
        <taxon>Glomeromycotina</taxon>
        <taxon>Glomeromycetes</taxon>
        <taxon>Diversisporales</taxon>
        <taxon>Gigasporaceae</taxon>
        <taxon>Racocetra</taxon>
    </lineage>
</organism>
<comment type="caution">
    <text evidence="1">The sequence shown here is derived from an EMBL/GenBank/DDBJ whole genome shotgun (WGS) entry which is preliminary data.</text>
</comment>
<evidence type="ECO:0000313" key="1">
    <source>
        <dbReference type="EMBL" id="CAG8548788.1"/>
    </source>
</evidence>
<dbReference type="AlphaFoldDB" id="A0A9N9B2V0"/>
<reference evidence="1" key="1">
    <citation type="submission" date="2021-06" db="EMBL/GenBank/DDBJ databases">
        <authorList>
            <person name="Kallberg Y."/>
            <person name="Tangrot J."/>
            <person name="Rosling A."/>
        </authorList>
    </citation>
    <scope>NUCLEOTIDE SEQUENCE</scope>
    <source>
        <strain evidence="1">IN212</strain>
    </source>
</reference>
<sequence length="195" mass="22147">MNPIDPIFPEVVVDLNGRSINIIELAKLHVLILITLKAAWCPVCPQLLLILNLYGLQDSPPESFRDPFDGSIIMKVPPEEIPKQIFPIELLAQIFEHIESREMVKTVVATCRQWRAIGFDIIAMRMKQAENRVLESLVICSQTKRSDSDKIILPADNKAISIHELDLRIKDLNGITEIVQRLVPPTDLMAFMIMK</sequence>
<gene>
    <name evidence="1" type="ORF">RFULGI_LOCUS4555</name>
</gene>
<evidence type="ECO:0000313" key="2">
    <source>
        <dbReference type="Proteomes" id="UP000789396"/>
    </source>
</evidence>
<name>A0A9N9B2V0_9GLOM</name>
<dbReference type="EMBL" id="CAJVPZ010004597">
    <property type="protein sequence ID" value="CAG8548788.1"/>
    <property type="molecule type" value="Genomic_DNA"/>
</dbReference>